<feature type="transmembrane region" description="Helical" evidence="1">
    <location>
        <begin position="166"/>
        <end position="186"/>
    </location>
</feature>
<dbReference type="Pfam" id="PF20693">
    <property type="entry name" value="YobI-ATPase"/>
    <property type="match status" value="1"/>
</dbReference>
<evidence type="ECO:0000313" key="3">
    <source>
        <dbReference type="EMBL" id="NYG97733.1"/>
    </source>
</evidence>
<reference evidence="3 4" key="1">
    <citation type="submission" date="2020-07" db="EMBL/GenBank/DDBJ databases">
        <title>Sequencing the genomes of 1000 actinobacteria strains.</title>
        <authorList>
            <person name="Klenk H.-P."/>
        </authorList>
    </citation>
    <scope>NUCLEOTIDE SEQUENCE [LARGE SCALE GENOMIC DNA]</scope>
    <source>
        <strain evidence="3 4">DSM 23141</strain>
    </source>
</reference>
<feature type="domain" description="YobI-like P-loop NTPase" evidence="2">
    <location>
        <begin position="25"/>
        <end position="401"/>
    </location>
</feature>
<dbReference type="InterPro" id="IPR048428">
    <property type="entry name" value="YobI-NTPase"/>
</dbReference>
<dbReference type="Proteomes" id="UP000553888">
    <property type="component" value="Unassembled WGS sequence"/>
</dbReference>
<dbReference type="EMBL" id="JACBZY010000001">
    <property type="protein sequence ID" value="NYG97733.1"/>
    <property type="molecule type" value="Genomic_DNA"/>
</dbReference>
<dbReference type="InterPro" id="IPR027417">
    <property type="entry name" value="P-loop_NTPase"/>
</dbReference>
<keyword evidence="4" id="KW-1185">Reference proteome</keyword>
<dbReference type="SUPFAM" id="SSF52540">
    <property type="entry name" value="P-loop containing nucleoside triphosphate hydrolases"/>
    <property type="match status" value="1"/>
</dbReference>
<evidence type="ECO:0000313" key="4">
    <source>
        <dbReference type="Proteomes" id="UP000553888"/>
    </source>
</evidence>
<feature type="transmembrane region" description="Helical" evidence="1">
    <location>
        <begin position="127"/>
        <end position="146"/>
    </location>
</feature>
<comment type="caution">
    <text evidence="3">The sequence shown here is derived from an EMBL/GenBank/DDBJ whole genome shotgun (WGS) entry which is preliminary data.</text>
</comment>
<sequence length="840" mass="91774">MKSPDTRPDAPYLTADFVESEHRGYVERLAQALRPDSPARNIALTGSYGSGKSSVINQVVAEYPKKQALRISVSSFVRGSASPDTAAAKAETSNELQKEIVKHLLYVRRPAVLGSSQFRRSETINQWRAVILAALTSIVVLLIAFFTGASSRLEAFAAGSPIKLTAVGISAFAVVGALAFAVQVLFHNRVRIAALSSGKTKIELTGADEGYFDHHLDEIIHFFASHAYTLVVFEDLDRFDAIEIFEELRDLNGLLNASEQITSPLRFVYALRDSLFEIHSTPAGDPGENQMMRAASMRAKFFDLIIPVVPFATRRTALDLWERELRRQGVSLPVEVVALVATYIQDMRVIRSICYEFEVFAAARTVGNPLRLRDDSLLALMAFKAVHPAEFERIRSGDSCLDAVEALRREAIRATVEELDDRARRIASRGSYESDRHAQSAALGASLLSGLDRAFRIARGEMQPSFTLVIGDIAYSRDDATGLMFWWHLAQAPEGLFVDVEGQIAHVTADDLEAILGVTVTELRRVIPGRLQQPADEVSAIDTQRDRVASASLAELLRIDGVVGSANLESSIASALPSPLAVDLIIGGFIDQNFSLYASRYFGASSAPAVLNFAMHVAQPGIVDFDAPLNGREGAEALLREVGPQLLSTRSALNIALVDALLDDARLDPVLQRITSDAEDGHAFLRAYLLRGSRLPRLIELLVPRWPEFFEFVAASGDLPPAQINTLLDLGLRALSEESHYSVGPAVRSTLETSIGQLRALRDHEPSQAPALARFLRASGTTVPRLADLSIPLRQIVAGSGGFDFTVENFTTAFGADTSLWSLDLLPFRSTELSVQLITR</sequence>
<keyword evidence="1" id="KW-0812">Transmembrane</keyword>
<proteinExistence type="predicted"/>
<evidence type="ECO:0000256" key="1">
    <source>
        <dbReference type="SAM" id="Phobius"/>
    </source>
</evidence>
<evidence type="ECO:0000259" key="2">
    <source>
        <dbReference type="Pfam" id="PF20693"/>
    </source>
</evidence>
<keyword evidence="1" id="KW-0472">Membrane</keyword>
<organism evidence="3 4">
    <name type="scientific">Schumannella luteola</name>
    <dbReference type="NCBI Taxonomy" id="472059"/>
    <lineage>
        <taxon>Bacteria</taxon>
        <taxon>Bacillati</taxon>
        <taxon>Actinomycetota</taxon>
        <taxon>Actinomycetes</taxon>
        <taxon>Micrococcales</taxon>
        <taxon>Microbacteriaceae</taxon>
        <taxon>Schumannella</taxon>
    </lineage>
</organism>
<name>A0A852Y632_9MICO</name>
<accession>A0A852Y632</accession>
<protein>
    <recommendedName>
        <fullName evidence="2">YobI-like P-loop NTPase domain-containing protein</fullName>
    </recommendedName>
</protein>
<dbReference type="AlphaFoldDB" id="A0A852Y632"/>
<keyword evidence="1" id="KW-1133">Transmembrane helix</keyword>
<gene>
    <name evidence="3" type="ORF">BJ979_000359</name>
</gene>
<dbReference type="RefSeq" id="WP_179564620.1">
    <property type="nucleotide sequence ID" value="NZ_JACBZY010000001.1"/>
</dbReference>